<accession>A0ABW2IWS5</accession>
<dbReference type="InterPro" id="IPR027417">
    <property type="entry name" value="P-loop_NTPase"/>
</dbReference>
<sequence length="974" mass="108053">MMYEKPANQNNAVFSAASNSLVSVRWQTAQTPLSKRDHFYLQVTDIDPAPLNIRFDEEEKQLLVPMFTNDVHGPVDLMLIGQDGRPSQLAQNGVGYSKISGMGEGKIFCVDYASGHTLWRATGRTVVVCWKPEWLRTITGTFPAHPDNCIALDSNTCTQTDFADTWSIRSFPDSITNAMMTSLPFYMSTPAKNFLGLGVEGTAKILSLPPVSKAPVFLPDELDDIELSKSQETWLKELANTGDAKTAASLALSIGKRLLPQVPVKLSLSELRGLVEGSINQPVIHPKTLDNIWTELKRQLDLRRDTALMPVTMPKMVSTSHQLEICPSGLPTIIDYDSHGVTVVCAPTGSGKTQMIGRPLADWAAANGFSFLAICHRISLTTELAKRLALNNYIDQEPTHPDRGLAICLPSITNPKFESLVRRNQVLFIDEISQVLRFLTSDDCCRTSSATNEQVFERLKSLVANAHSVVVADASIDARTITFLETCRPGERFRIIDVPKPEDAGIQGVYYLGAKAQEHIAQQGLAELDSGGKIWIAAEAKKSVEVLEQIFVERGYRTLAIHSGNKGGKRQSRLLANADAESLYYDVVIASPVISSGISIQHESVPDNQRFTLGLYVGGGYTHTPVDAFQQLRRVRYLTEFVLGLRQLGKRGTEIFDCSSQIQAVRSATRLERRNQEITSFDHFVADIQAEEARMKKDFAAGLLWQLDAAGWRLAASSDHSQGSATNGQAQAKAAARAKDRYIQAMISAPVLNDSEAIELKRLRNRTEAQNVMLEAHTLRTNLGLGNVPITRELVEFWDHGRGIKKLDLFDALRGIVPKYTRRRGSAINEEYPVARAKALRWLFADINFLQPYRDETAYIVADRIHEQSDLLRFLGIASTSKKPTGQPTRLMNKVLKNIGLTVKETQKCRVNCGDEISIGQISKGNPIKRFYAVTPDSYKKLQLLADQRNRGRETVTLGEAWASEQAPDLLQLH</sequence>
<dbReference type="InterPro" id="IPR003450">
    <property type="entry name" value="Replication_origin-bd"/>
</dbReference>
<feature type="domain" description="Replication origin-binding protein" evidence="1">
    <location>
        <begin position="312"/>
        <end position="496"/>
    </location>
</feature>
<organism evidence="2 3">
    <name type="scientific">Marinobacter aromaticivorans</name>
    <dbReference type="NCBI Taxonomy" id="1494078"/>
    <lineage>
        <taxon>Bacteria</taxon>
        <taxon>Pseudomonadati</taxon>
        <taxon>Pseudomonadota</taxon>
        <taxon>Gammaproteobacteria</taxon>
        <taxon>Pseudomonadales</taxon>
        <taxon>Marinobacteraceae</taxon>
        <taxon>Marinobacter</taxon>
    </lineage>
</organism>
<name>A0ABW2IWS5_9GAMM</name>
<dbReference type="InterPro" id="IPR049996">
    <property type="entry name" value="Slr7037-like"/>
</dbReference>
<protein>
    <submittedName>
        <fullName evidence="2">Plasmid replication protein, CyRepA1 family</fullName>
    </submittedName>
</protein>
<proteinExistence type="predicted"/>
<dbReference type="Proteomes" id="UP001596506">
    <property type="component" value="Unassembled WGS sequence"/>
</dbReference>
<reference evidence="3" key="1">
    <citation type="journal article" date="2019" name="Int. J. Syst. Evol. Microbiol.">
        <title>The Global Catalogue of Microorganisms (GCM) 10K type strain sequencing project: providing services to taxonomists for standard genome sequencing and annotation.</title>
        <authorList>
            <consortium name="The Broad Institute Genomics Platform"/>
            <consortium name="The Broad Institute Genome Sequencing Center for Infectious Disease"/>
            <person name="Wu L."/>
            <person name="Ma J."/>
        </authorList>
    </citation>
    <scope>NUCLEOTIDE SEQUENCE [LARGE SCALE GENOMIC DNA]</scope>
    <source>
        <strain evidence="3">CCUG 60559</strain>
    </source>
</reference>
<gene>
    <name evidence="2" type="ORF">ACFQQA_11360</name>
</gene>
<dbReference type="RefSeq" id="WP_100688333.1">
    <property type="nucleotide sequence ID" value="NZ_JBHTBD010000004.1"/>
</dbReference>
<dbReference type="SUPFAM" id="SSF52540">
    <property type="entry name" value="P-loop containing nucleoside triphosphate hydrolases"/>
    <property type="match status" value="1"/>
</dbReference>
<evidence type="ECO:0000259" key="1">
    <source>
        <dbReference type="Pfam" id="PF02399"/>
    </source>
</evidence>
<keyword evidence="3" id="KW-1185">Reference proteome</keyword>
<evidence type="ECO:0000313" key="2">
    <source>
        <dbReference type="EMBL" id="MFC7295323.1"/>
    </source>
</evidence>
<dbReference type="Pfam" id="PF02399">
    <property type="entry name" value="Herpes_ori_bp"/>
    <property type="match status" value="1"/>
</dbReference>
<dbReference type="EMBL" id="JBHTBD010000004">
    <property type="protein sequence ID" value="MFC7295323.1"/>
    <property type="molecule type" value="Genomic_DNA"/>
</dbReference>
<evidence type="ECO:0000313" key="3">
    <source>
        <dbReference type="Proteomes" id="UP001596506"/>
    </source>
</evidence>
<dbReference type="NCBIfam" id="NF042913">
    <property type="entry name" value="CyRepA1"/>
    <property type="match status" value="1"/>
</dbReference>
<comment type="caution">
    <text evidence="2">The sequence shown here is derived from an EMBL/GenBank/DDBJ whole genome shotgun (WGS) entry which is preliminary data.</text>
</comment>